<dbReference type="Pfam" id="PF22818">
    <property type="entry name" value="ApeI-like"/>
    <property type="match status" value="1"/>
</dbReference>
<dbReference type="RefSeq" id="WP_087145874.1">
    <property type="nucleotide sequence ID" value="NZ_FUKJ01000045.1"/>
</dbReference>
<feature type="domain" description="ApeI dehydratase-like" evidence="2">
    <location>
        <begin position="473"/>
        <end position="568"/>
    </location>
</feature>
<dbReference type="InterPro" id="IPR029069">
    <property type="entry name" value="HotDog_dom_sf"/>
</dbReference>
<keyword evidence="3" id="KW-0436">Ligase</keyword>
<dbReference type="PROSITE" id="PS00455">
    <property type="entry name" value="AMP_BINDING"/>
    <property type="match status" value="1"/>
</dbReference>
<dbReference type="InterPro" id="IPR000873">
    <property type="entry name" value="AMP-dep_synth/lig_dom"/>
</dbReference>
<dbReference type="SUPFAM" id="SSF56801">
    <property type="entry name" value="Acetyl-CoA synthetase-like"/>
    <property type="match status" value="1"/>
</dbReference>
<dbReference type="EMBL" id="FUKJ01000045">
    <property type="protein sequence ID" value="SJM89953.1"/>
    <property type="molecule type" value="Genomic_DNA"/>
</dbReference>
<dbReference type="Gene3D" id="3.10.129.10">
    <property type="entry name" value="Hotdog Thioesterase"/>
    <property type="match status" value="1"/>
</dbReference>
<dbReference type="Gene3D" id="3.30.300.30">
    <property type="match status" value="1"/>
</dbReference>
<organism evidence="3 4">
    <name type="scientific">Crenothrix polyspora</name>
    <dbReference type="NCBI Taxonomy" id="360316"/>
    <lineage>
        <taxon>Bacteria</taxon>
        <taxon>Pseudomonadati</taxon>
        <taxon>Pseudomonadota</taxon>
        <taxon>Gammaproteobacteria</taxon>
        <taxon>Methylococcales</taxon>
        <taxon>Crenotrichaceae</taxon>
        <taxon>Crenothrix</taxon>
    </lineage>
</organism>
<dbReference type="InterPro" id="IPR020845">
    <property type="entry name" value="AMP-binding_CS"/>
</dbReference>
<name>A0A1R4H126_9GAMM</name>
<keyword evidence="4" id="KW-1185">Reference proteome</keyword>
<dbReference type="AlphaFoldDB" id="A0A1R4H126"/>
<gene>
    <name evidence="3" type="ORF">CRENPOLYSF2_1390044</name>
</gene>
<dbReference type="InterPro" id="IPR045851">
    <property type="entry name" value="AMP-bd_C_sf"/>
</dbReference>
<sequence>MSDNVITLSGCLLTERHPTRKIAYHDRQYFYADTFNAAVRYWVTQLQIQPFERYAVYTEDAYPFAVLLFALFHAGKQVWIAGNNRPGTAQQLLQHGCQLIGDWNAAQPFDYHLNSTDYSNLPLSPLNLTETSLVIFTSGSTGQPKPIEKCLIQFQLEIANLEKQWGSLLGDSEILATVSHQHIYGLLFRVLWPLSAGRCFHSSIYINPETLINNSQDIAACWVASPAHLKRLDQNSPWQSIARLTAIFSSGGVLYESTKQQITTHSAQQVIEIYGSSETGGIAWRQHDPLWQLFDGMHLSCVNNRWLLHSPYLSSLFSSLCKKGAGGDFQLEDQISLQEDDRFILQGRLDRIVKIEEKRLSLSELERHLIDIPGVADAFTVPLAKSRDVIGAALVLTEAGFEQLKNHGRNAFIKHLRTQLHQWFDAVVLPRKWLFMDGMSLTSQGKIDQHILNTLLNTDNQKLPQVQSVYISANGVELALKVPEDLIYFPDHFADYPILPGVVQISWAEYFGRLFFSLEQPFLTMEVIKFVKPIQPGNELTLLLNWNTTTHKLLFNFGSGEVAYSSGRLIYTAKTRPP</sequence>
<evidence type="ECO:0000313" key="4">
    <source>
        <dbReference type="Proteomes" id="UP000195442"/>
    </source>
</evidence>
<dbReference type="PANTHER" id="PTHR45398">
    <property type="match status" value="1"/>
</dbReference>
<dbReference type="Proteomes" id="UP000195442">
    <property type="component" value="Unassembled WGS sequence"/>
</dbReference>
<reference evidence="4" key="1">
    <citation type="submission" date="2017-02" db="EMBL/GenBank/DDBJ databases">
        <authorList>
            <person name="Daims H."/>
        </authorList>
    </citation>
    <scope>NUCLEOTIDE SEQUENCE [LARGE SCALE GENOMIC DNA]</scope>
</reference>
<dbReference type="Pfam" id="PF00501">
    <property type="entry name" value="AMP-binding"/>
    <property type="match status" value="1"/>
</dbReference>
<dbReference type="InterPro" id="IPR042099">
    <property type="entry name" value="ANL_N_sf"/>
</dbReference>
<proteinExistence type="predicted"/>
<evidence type="ECO:0000259" key="2">
    <source>
        <dbReference type="Pfam" id="PF22818"/>
    </source>
</evidence>
<feature type="domain" description="AMP-dependent synthetase/ligase" evidence="1">
    <location>
        <begin position="122"/>
        <end position="288"/>
    </location>
</feature>
<protein>
    <submittedName>
        <fullName evidence="3">AMP-dependent synthetase and ligase</fullName>
    </submittedName>
</protein>
<dbReference type="OrthoDB" id="9787658at2"/>
<accession>A0A1R4H126</accession>
<evidence type="ECO:0000259" key="1">
    <source>
        <dbReference type="Pfam" id="PF00501"/>
    </source>
</evidence>
<dbReference type="GO" id="GO:0016874">
    <property type="term" value="F:ligase activity"/>
    <property type="evidence" value="ECO:0007669"/>
    <property type="project" value="UniProtKB-KW"/>
</dbReference>
<dbReference type="SUPFAM" id="SSF54637">
    <property type="entry name" value="Thioesterase/thiol ester dehydrase-isomerase"/>
    <property type="match status" value="1"/>
</dbReference>
<dbReference type="PANTHER" id="PTHR45398:SF1">
    <property type="entry name" value="ENZYME, PUTATIVE (JCVI)-RELATED"/>
    <property type="match status" value="1"/>
</dbReference>
<evidence type="ECO:0000313" key="3">
    <source>
        <dbReference type="EMBL" id="SJM89953.1"/>
    </source>
</evidence>
<dbReference type="Gene3D" id="3.40.50.12780">
    <property type="entry name" value="N-terminal domain of ligase-like"/>
    <property type="match status" value="1"/>
</dbReference>
<dbReference type="InterPro" id="IPR054545">
    <property type="entry name" value="ApeI-like"/>
</dbReference>